<sequence length="387" mass="41603">MKRRTRRSLVAIAVIALIVMAGWFFLTERPIAVQVVTIDRDVPVRIYGLGTVEARIVSRIGFEVGAALTGLEVDNGDAVARGQILARLHAAEQEARVARAAASAEAADATLGRTRANVVRARAVLAQREATNTRQQALAVRNTISAQRAEEAQRDVDVAAAELAVAESDIAVALAQRADAEAALRYEQALLDHHVLRAPFDAIVVDRHVEAGTVVRAGEPIFTLMDPTTVWTLAYVDEARAGAIALGQSAEVRLRSLPHEVFSGTVARIGIESDRVNEERRVWIACDRCPPQVYLGEQAEVRITVALLTEAFLVPEIAVSGFDGHQGRVWVVRDEKLTEVSAVFGHRTEDARLEIVSGLAEGDQVVSAPAKGLSEGRMARVLGGGAS</sequence>
<protein>
    <submittedName>
        <fullName evidence="4">HlyD family secretion protein</fullName>
    </submittedName>
</protein>
<dbReference type="Gene3D" id="2.40.50.100">
    <property type="match status" value="1"/>
</dbReference>
<name>A0A1M5XL80_9RHOB</name>
<gene>
    <name evidence="4" type="ORF">SAMN05443551_4000</name>
</gene>
<comment type="similarity">
    <text evidence="1">Belongs to the membrane fusion protein (MFP) (TC 8.A.1) family.</text>
</comment>
<dbReference type="Gene3D" id="2.40.30.170">
    <property type="match status" value="1"/>
</dbReference>
<dbReference type="PANTHER" id="PTHR30469:SF15">
    <property type="entry name" value="HLYD FAMILY OF SECRETION PROTEINS"/>
    <property type="match status" value="1"/>
</dbReference>
<dbReference type="Gene3D" id="2.40.420.20">
    <property type="match status" value="1"/>
</dbReference>
<dbReference type="NCBIfam" id="TIGR01730">
    <property type="entry name" value="RND_mfp"/>
    <property type="match status" value="1"/>
</dbReference>
<reference evidence="4 5" key="1">
    <citation type="submission" date="2016-11" db="EMBL/GenBank/DDBJ databases">
        <authorList>
            <person name="Jaros S."/>
            <person name="Januszkiewicz K."/>
            <person name="Wedrychowicz H."/>
        </authorList>
    </citation>
    <scope>NUCLEOTIDE SEQUENCE [LARGE SCALE GENOMIC DNA]</scope>
    <source>
        <strain evidence="4 5">DSM 29431</strain>
    </source>
</reference>
<dbReference type="InterPro" id="IPR058792">
    <property type="entry name" value="Beta-barrel_RND_2"/>
</dbReference>
<keyword evidence="2" id="KW-0812">Transmembrane</keyword>
<dbReference type="RefSeq" id="WP_072779860.1">
    <property type="nucleotide sequence ID" value="NZ_FQXC01000007.1"/>
</dbReference>
<keyword evidence="2" id="KW-1133">Transmembrane helix</keyword>
<organism evidence="4 5">
    <name type="scientific">Marivita hallyeonensis</name>
    <dbReference type="NCBI Taxonomy" id="996342"/>
    <lineage>
        <taxon>Bacteria</taxon>
        <taxon>Pseudomonadati</taxon>
        <taxon>Pseudomonadota</taxon>
        <taxon>Alphaproteobacteria</taxon>
        <taxon>Rhodobacterales</taxon>
        <taxon>Roseobacteraceae</taxon>
        <taxon>Marivita</taxon>
    </lineage>
</organism>
<keyword evidence="5" id="KW-1185">Reference proteome</keyword>
<dbReference type="Proteomes" id="UP000184221">
    <property type="component" value="Unassembled WGS sequence"/>
</dbReference>
<dbReference type="InterPro" id="IPR006143">
    <property type="entry name" value="RND_pump_MFP"/>
</dbReference>
<dbReference type="PANTHER" id="PTHR30469">
    <property type="entry name" value="MULTIDRUG RESISTANCE PROTEIN MDTA"/>
    <property type="match status" value="1"/>
</dbReference>
<proteinExistence type="inferred from homology"/>
<dbReference type="GO" id="GO:0015562">
    <property type="term" value="F:efflux transmembrane transporter activity"/>
    <property type="evidence" value="ECO:0007669"/>
    <property type="project" value="TreeGrafter"/>
</dbReference>
<accession>A0A1M5XL80</accession>
<dbReference type="EMBL" id="FQXC01000007">
    <property type="protein sequence ID" value="SHI00506.1"/>
    <property type="molecule type" value="Genomic_DNA"/>
</dbReference>
<evidence type="ECO:0000313" key="4">
    <source>
        <dbReference type="EMBL" id="SHI00506.1"/>
    </source>
</evidence>
<evidence type="ECO:0000313" key="5">
    <source>
        <dbReference type="Proteomes" id="UP000184221"/>
    </source>
</evidence>
<feature type="transmembrane region" description="Helical" evidence="2">
    <location>
        <begin position="9"/>
        <end position="26"/>
    </location>
</feature>
<dbReference type="OrthoDB" id="9806939at2"/>
<keyword evidence="2" id="KW-0472">Membrane</keyword>
<evidence type="ECO:0000256" key="1">
    <source>
        <dbReference type="ARBA" id="ARBA00009477"/>
    </source>
</evidence>
<evidence type="ECO:0000256" key="2">
    <source>
        <dbReference type="SAM" id="Phobius"/>
    </source>
</evidence>
<dbReference type="STRING" id="996342.SAMN05443551_4000"/>
<dbReference type="SUPFAM" id="SSF111369">
    <property type="entry name" value="HlyD-like secretion proteins"/>
    <property type="match status" value="1"/>
</dbReference>
<dbReference type="Pfam" id="PF25954">
    <property type="entry name" value="Beta-barrel_RND_2"/>
    <property type="match status" value="1"/>
</dbReference>
<dbReference type="GO" id="GO:1990281">
    <property type="term" value="C:efflux pump complex"/>
    <property type="evidence" value="ECO:0007669"/>
    <property type="project" value="TreeGrafter"/>
</dbReference>
<evidence type="ECO:0000259" key="3">
    <source>
        <dbReference type="Pfam" id="PF25954"/>
    </source>
</evidence>
<feature type="domain" description="CusB-like beta-barrel" evidence="3">
    <location>
        <begin position="229"/>
        <end position="269"/>
    </location>
</feature>
<dbReference type="AlphaFoldDB" id="A0A1M5XL80"/>